<accession>A0A139HX13</accession>
<name>A0A139HX13_9PEZI</name>
<keyword evidence="2" id="KW-1185">Reference proteome</keyword>
<gene>
    <name evidence="1" type="ORF">AC578_7145</name>
</gene>
<dbReference type="Proteomes" id="UP000070133">
    <property type="component" value="Unassembled WGS sequence"/>
</dbReference>
<protein>
    <submittedName>
        <fullName evidence="1">Uncharacterized protein</fullName>
    </submittedName>
</protein>
<evidence type="ECO:0000313" key="1">
    <source>
        <dbReference type="EMBL" id="KXT07005.1"/>
    </source>
</evidence>
<organism evidence="1 2">
    <name type="scientific">Pseudocercospora eumusae</name>
    <dbReference type="NCBI Taxonomy" id="321146"/>
    <lineage>
        <taxon>Eukaryota</taxon>
        <taxon>Fungi</taxon>
        <taxon>Dikarya</taxon>
        <taxon>Ascomycota</taxon>
        <taxon>Pezizomycotina</taxon>
        <taxon>Dothideomycetes</taxon>
        <taxon>Dothideomycetidae</taxon>
        <taxon>Mycosphaerellales</taxon>
        <taxon>Mycosphaerellaceae</taxon>
        <taxon>Pseudocercospora</taxon>
    </lineage>
</organism>
<sequence length="119" mass="12537">MKIRLDTGDFVGVLGLRITIPLAASNARTTGADAVAGSLDGENTPRYPFSSCPLVSMAQISIEDILAAAAGQLEHFALPLFQLIIQGLLTIEAKLCTYLGNPLEGDLALAREIVNALLD</sequence>
<dbReference type="EMBL" id="LFZN01000004">
    <property type="protein sequence ID" value="KXT07005.1"/>
    <property type="molecule type" value="Genomic_DNA"/>
</dbReference>
<reference evidence="1 2" key="1">
    <citation type="submission" date="2015-07" db="EMBL/GenBank/DDBJ databases">
        <title>Comparative genomics of the Sigatoka disease complex on banana suggests a link between parallel evolutionary changes in Pseudocercospora fijiensis and Pseudocercospora eumusae and increased virulence on the banana host.</title>
        <authorList>
            <person name="Chang T.-C."/>
            <person name="Salvucci A."/>
            <person name="Crous P.W."/>
            <person name="Stergiopoulos I."/>
        </authorList>
    </citation>
    <scope>NUCLEOTIDE SEQUENCE [LARGE SCALE GENOMIC DNA]</scope>
    <source>
        <strain evidence="1 2">CBS 114824</strain>
    </source>
</reference>
<comment type="caution">
    <text evidence="1">The sequence shown here is derived from an EMBL/GenBank/DDBJ whole genome shotgun (WGS) entry which is preliminary data.</text>
</comment>
<evidence type="ECO:0000313" key="2">
    <source>
        <dbReference type="Proteomes" id="UP000070133"/>
    </source>
</evidence>
<proteinExistence type="predicted"/>
<dbReference type="AlphaFoldDB" id="A0A139HX13"/>